<evidence type="ECO:0000313" key="3">
    <source>
        <dbReference type="EMBL" id="RNF04597.1"/>
    </source>
</evidence>
<organism evidence="3 4">
    <name type="scientific">Trypanosoma conorhini</name>
    <dbReference type="NCBI Taxonomy" id="83891"/>
    <lineage>
        <taxon>Eukaryota</taxon>
        <taxon>Discoba</taxon>
        <taxon>Euglenozoa</taxon>
        <taxon>Kinetoplastea</taxon>
        <taxon>Metakinetoplastina</taxon>
        <taxon>Trypanosomatida</taxon>
        <taxon>Trypanosomatidae</taxon>
        <taxon>Trypanosoma</taxon>
    </lineage>
</organism>
<feature type="compositionally biased region" description="Gly residues" evidence="1">
    <location>
        <begin position="314"/>
        <end position="323"/>
    </location>
</feature>
<keyword evidence="2" id="KW-0732">Signal</keyword>
<evidence type="ECO:0000256" key="1">
    <source>
        <dbReference type="SAM" id="MobiDB-lite"/>
    </source>
</evidence>
<gene>
    <name evidence="3" type="ORF">Tco025E_08099</name>
</gene>
<feature type="region of interest" description="Disordered" evidence="1">
    <location>
        <begin position="130"/>
        <end position="151"/>
    </location>
</feature>
<accession>A0A3R7KAY7</accession>
<dbReference type="EMBL" id="MKKU01000671">
    <property type="protein sequence ID" value="RNF04597.1"/>
    <property type="molecule type" value="Genomic_DNA"/>
</dbReference>
<feature type="compositionally biased region" description="Low complexity" evidence="1">
    <location>
        <begin position="242"/>
        <end position="255"/>
    </location>
</feature>
<name>A0A3R7KAY7_9TRYP</name>
<dbReference type="GeneID" id="40321710"/>
<evidence type="ECO:0000256" key="2">
    <source>
        <dbReference type="SAM" id="SignalP"/>
    </source>
</evidence>
<dbReference type="AlphaFoldDB" id="A0A3R7KAY7"/>
<keyword evidence="4" id="KW-1185">Reference proteome</keyword>
<dbReference type="Proteomes" id="UP000284403">
    <property type="component" value="Unassembled WGS sequence"/>
</dbReference>
<proteinExistence type="predicted"/>
<feature type="compositionally biased region" description="Low complexity" evidence="1">
    <location>
        <begin position="206"/>
        <end position="222"/>
    </location>
</feature>
<comment type="caution">
    <text evidence="3">The sequence shown here is derived from an EMBL/GenBank/DDBJ whole genome shotgun (WGS) entry which is preliminary data.</text>
</comment>
<sequence>MATVRRRAVCALALLALLCGSFCATAVAASSVEEEVDVSVQISCADSDNKLSWRFPGEGAWQKCAFTVRESFTMSGAIHDAEKSLCAWAATQYTSSSSASGSVCSGATAENALAFTMRCKTKKNGGAYKRWQSVSSTPGRSHATVSGGEPLGVLHTCTVQEASEDAAEEGPDAPRGGFQEDAGGAQLKGTPEGGKGTQLHDEPEDATGLQGAQQLAGVGAAANTDGKAAEPSQGEDQRGAEEVPAGAGPGRAAGPTVQQPAESATQSAGTAAAPGTVDGRPAHGVESKPQTAESAGTSDVPPKPGARPRAGGELAEGGVGGATGQAKAAEGSEEERGGAERTTTTGHGSDSTNPAQSTAGATQASAPKSATNSNTTQKTVANFADSTATNALPLRAPLLLLSLLLTAVLACAAGQW</sequence>
<evidence type="ECO:0000313" key="4">
    <source>
        <dbReference type="Proteomes" id="UP000284403"/>
    </source>
</evidence>
<feature type="region of interest" description="Disordered" evidence="1">
    <location>
        <begin position="163"/>
        <end position="374"/>
    </location>
</feature>
<feature type="compositionally biased region" description="Polar residues" evidence="1">
    <location>
        <begin position="288"/>
        <end position="297"/>
    </location>
</feature>
<feature type="chain" id="PRO_5018638641" evidence="2">
    <location>
        <begin position="30"/>
        <end position="416"/>
    </location>
</feature>
<feature type="signal peptide" evidence="2">
    <location>
        <begin position="1"/>
        <end position="29"/>
    </location>
</feature>
<feature type="compositionally biased region" description="Low complexity" evidence="1">
    <location>
        <begin position="354"/>
        <end position="367"/>
    </location>
</feature>
<feature type="compositionally biased region" description="Polar residues" evidence="1">
    <location>
        <begin position="256"/>
        <end position="269"/>
    </location>
</feature>
<protein>
    <submittedName>
        <fullName evidence="3">Mucin-like glycoprotein</fullName>
    </submittedName>
</protein>
<reference evidence="3 4" key="1">
    <citation type="journal article" date="2018" name="BMC Genomics">
        <title>Genomic comparison of Trypanosoma conorhini and Trypanosoma rangeli to Trypanosoma cruzi strains of high and low virulence.</title>
        <authorList>
            <person name="Bradwell K.R."/>
            <person name="Koparde V.N."/>
            <person name="Matveyev A.V."/>
            <person name="Serrano M.G."/>
            <person name="Alves J.M."/>
            <person name="Parikh H."/>
            <person name="Huang B."/>
            <person name="Lee V."/>
            <person name="Espinosa-Alvarez O."/>
            <person name="Ortiz P.A."/>
            <person name="Costa-Martins A.G."/>
            <person name="Teixeira M.M."/>
            <person name="Buck G.A."/>
        </authorList>
    </citation>
    <scope>NUCLEOTIDE SEQUENCE [LARGE SCALE GENOMIC DNA]</scope>
    <source>
        <strain evidence="3 4">025E</strain>
    </source>
</reference>
<dbReference type="RefSeq" id="XP_029225084.1">
    <property type="nucleotide sequence ID" value="XM_029374956.1"/>
</dbReference>